<keyword evidence="6" id="KW-0539">Nucleus</keyword>
<evidence type="ECO:0000256" key="1">
    <source>
        <dbReference type="ARBA" id="ARBA00004123"/>
    </source>
</evidence>
<proteinExistence type="inferred from homology"/>
<evidence type="ECO:0000313" key="10">
    <source>
        <dbReference type="Proteomes" id="UP001358417"/>
    </source>
</evidence>
<evidence type="ECO:0000256" key="6">
    <source>
        <dbReference type="ARBA" id="ARBA00023242"/>
    </source>
</evidence>
<feature type="compositionally biased region" description="Acidic residues" evidence="8">
    <location>
        <begin position="184"/>
        <end position="215"/>
    </location>
</feature>
<accession>A0AAV9MWN4</accession>
<evidence type="ECO:0000313" key="9">
    <source>
        <dbReference type="EMBL" id="KAK5045983.1"/>
    </source>
</evidence>
<dbReference type="PANTHER" id="PTHR13581">
    <property type="entry name" value="MRG-BINDING PROTEIN"/>
    <property type="match status" value="1"/>
</dbReference>
<comment type="subcellular location">
    <subcellularLocation>
        <location evidence="1">Nucleus</location>
    </subcellularLocation>
</comment>
<dbReference type="PANTHER" id="PTHR13581:SF5">
    <property type="entry name" value="MRG_MORF4L-BINDING PROTEIN"/>
    <property type="match status" value="1"/>
</dbReference>
<evidence type="ECO:0000256" key="5">
    <source>
        <dbReference type="ARBA" id="ARBA00023163"/>
    </source>
</evidence>
<dbReference type="GO" id="GO:0035267">
    <property type="term" value="C:NuA4 histone acetyltransferase complex"/>
    <property type="evidence" value="ECO:0007669"/>
    <property type="project" value="TreeGrafter"/>
</dbReference>
<feature type="region of interest" description="Disordered" evidence="8">
    <location>
        <begin position="111"/>
        <end position="240"/>
    </location>
</feature>
<evidence type="ECO:0008006" key="11">
    <source>
        <dbReference type="Google" id="ProtNLM"/>
    </source>
</evidence>
<keyword evidence="10" id="KW-1185">Reference proteome</keyword>
<dbReference type="Proteomes" id="UP001358417">
    <property type="component" value="Unassembled WGS sequence"/>
</dbReference>
<keyword evidence="5" id="KW-0804">Transcription</keyword>
<comment type="similarity">
    <text evidence="2">Belongs to the EAF7 family.</text>
</comment>
<protein>
    <recommendedName>
        <fullName evidence="11">MRG-binding protein</fullName>
    </recommendedName>
</protein>
<comment type="caution">
    <text evidence="9">The sequence shown here is derived from an EMBL/GenBank/DDBJ whole genome shotgun (WGS) entry which is preliminary data.</text>
</comment>
<evidence type="ECO:0000256" key="3">
    <source>
        <dbReference type="ARBA" id="ARBA00022853"/>
    </source>
</evidence>
<dbReference type="EMBL" id="JAVRRD010000033">
    <property type="protein sequence ID" value="KAK5045983.1"/>
    <property type="molecule type" value="Genomic_DNA"/>
</dbReference>
<gene>
    <name evidence="9" type="ORF">LTR84_008769</name>
</gene>
<comment type="function">
    <text evidence="7">Component of the NuA4 histone acetyltransferase complex which is involved in transcriptional activation of selected genes principally by acetylation of nucleosomal histone H4 and H2A. The NuA4 complex is also involved in DNA repair.</text>
</comment>
<dbReference type="InterPro" id="IPR012423">
    <property type="entry name" value="Eaf7/MRGBP"/>
</dbReference>
<evidence type="ECO:0000256" key="2">
    <source>
        <dbReference type="ARBA" id="ARBA00007117"/>
    </source>
</evidence>
<dbReference type="RefSeq" id="XP_064701588.1">
    <property type="nucleotide sequence ID" value="XM_064852314.1"/>
</dbReference>
<evidence type="ECO:0000256" key="8">
    <source>
        <dbReference type="SAM" id="MobiDB-lite"/>
    </source>
</evidence>
<dbReference type="AlphaFoldDB" id="A0AAV9MWN4"/>
<dbReference type="GO" id="GO:0005634">
    <property type="term" value="C:nucleus"/>
    <property type="evidence" value="ECO:0007669"/>
    <property type="project" value="UniProtKB-SubCell"/>
</dbReference>
<dbReference type="GO" id="GO:0006325">
    <property type="term" value="P:chromatin organization"/>
    <property type="evidence" value="ECO:0007669"/>
    <property type="project" value="UniProtKB-KW"/>
</dbReference>
<keyword evidence="3" id="KW-0156">Chromatin regulator</keyword>
<dbReference type="GO" id="GO:0006357">
    <property type="term" value="P:regulation of transcription by RNA polymerase II"/>
    <property type="evidence" value="ECO:0007669"/>
    <property type="project" value="TreeGrafter"/>
</dbReference>
<dbReference type="GeneID" id="89976932"/>
<keyword evidence="4" id="KW-0805">Transcription regulation</keyword>
<organism evidence="9 10">
    <name type="scientific">Exophiala bonariae</name>
    <dbReference type="NCBI Taxonomy" id="1690606"/>
    <lineage>
        <taxon>Eukaryota</taxon>
        <taxon>Fungi</taxon>
        <taxon>Dikarya</taxon>
        <taxon>Ascomycota</taxon>
        <taxon>Pezizomycotina</taxon>
        <taxon>Eurotiomycetes</taxon>
        <taxon>Chaetothyriomycetidae</taxon>
        <taxon>Chaetothyriales</taxon>
        <taxon>Herpotrichiellaceae</taxon>
        <taxon>Exophiala</taxon>
    </lineage>
</organism>
<name>A0AAV9MWN4_9EURO</name>
<evidence type="ECO:0000256" key="4">
    <source>
        <dbReference type="ARBA" id="ARBA00023015"/>
    </source>
</evidence>
<reference evidence="9 10" key="1">
    <citation type="submission" date="2023-08" db="EMBL/GenBank/DDBJ databases">
        <title>Black Yeasts Isolated from many extreme environments.</title>
        <authorList>
            <person name="Coleine C."/>
            <person name="Stajich J.E."/>
            <person name="Selbmann L."/>
        </authorList>
    </citation>
    <scope>NUCLEOTIDE SEQUENCE [LARGE SCALE GENOMIC DNA]</scope>
    <source>
        <strain evidence="9 10">CCFEE 5792</strain>
    </source>
</reference>
<evidence type="ECO:0000256" key="7">
    <source>
        <dbReference type="ARBA" id="ARBA00025178"/>
    </source>
</evidence>
<sequence>MADPTLDPSRWTDDQESTLLQAIVRWKPVGMHKHFRMIAIRDFMISQGVTSAEDAHTTAAGIWAKLGSLYDLEKLDEREDSIIDGEDSKGDDYFRDFELPREDFEELMWQRRIAPEGTQSPAMSRRASTVADTDEPRSSPVPGKGSVRGGRGSGRRGGRLSRLQNELETEKTSSRRTSKATSVADEDQVMEDADDDDEEEQDSEDEEDASSEPEEDERKSKKVARGGKRGGRGRRGGRRR</sequence>
<feature type="compositionally biased region" description="Polar residues" evidence="8">
    <location>
        <begin position="117"/>
        <end position="131"/>
    </location>
</feature>
<dbReference type="Pfam" id="PF07904">
    <property type="entry name" value="Eaf7"/>
    <property type="match status" value="1"/>
</dbReference>
<feature type="compositionally biased region" description="Basic residues" evidence="8">
    <location>
        <begin position="220"/>
        <end position="240"/>
    </location>
</feature>